<gene>
    <name evidence="7" type="primary">LOC105430703</name>
</gene>
<dbReference type="GeneID" id="105430703"/>
<dbReference type="InterPro" id="IPR003653">
    <property type="entry name" value="Peptidase_C48_C"/>
</dbReference>
<evidence type="ECO:0000256" key="1">
    <source>
        <dbReference type="ARBA" id="ARBA00005234"/>
    </source>
</evidence>
<keyword evidence="3" id="KW-0378">Hydrolase</keyword>
<dbReference type="InterPro" id="IPR044613">
    <property type="entry name" value="Nep1/2-like"/>
</dbReference>
<dbReference type="GO" id="GO:0008234">
    <property type="term" value="F:cysteine-type peptidase activity"/>
    <property type="evidence" value="ECO:0007669"/>
    <property type="project" value="UniProtKB-KW"/>
</dbReference>
<dbReference type="PROSITE" id="PS50600">
    <property type="entry name" value="ULP_PROTEASE"/>
    <property type="match status" value="1"/>
</dbReference>
<feature type="domain" description="Ubiquitin-like protease family profile" evidence="5">
    <location>
        <begin position="38"/>
        <end position="199"/>
    </location>
</feature>
<evidence type="ECO:0000256" key="3">
    <source>
        <dbReference type="ARBA" id="ARBA00022801"/>
    </source>
</evidence>
<keyword evidence="6" id="KW-1185">Reference proteome</keyword>
<dbReference type="KEGG" id="pbar:105430703"/>
<dbReference type="Pfam" id="PF02902">
    <property type="entry name" value="Peptidase_C48"/>
    <property type="match status" value="1"/>
</dbReference>
<accession>A0A6I9XCL0</accession>
<evidence type="ECO:0000313" key="6">
    <source>
        <dbReference type="Proteomes" id="UP000504615"/>
    </source>
</evidence>
<dbReference type="GO" id="GO:0019784">
    <property type="term" value="F:deNEDDylase activity"/>
    <property type="evidence" value="ECO:0007669"/>
    <property type="project" value="InterPro"/>
</dbReference>
<sequence>MSMCTMPVLPMNSKHFESRDNHPIKPEKNDIVLSYHDYLLRTSDTILLKRNDWLNDIIIGFYFEYLNQQYKKNGKSRLLFIGPEVAQLLKMQNFSQYDIFLDPIEARSYDFIFFPLNDCDSNEAGGSHWSLLVYSSKEMMCYHFDSSNNINSFSAKKLARKLIKYFLNKQEIRYFEMDCPQQNNNYDCGLYVLCLAEVISRHVIRDPKMCNCDCSIITEIVPKKRAELLKLIYDLKNTDDSA</sequence>
<reference evidence="7" key="1">
    <citation type="submission" date="2025-08" db="UniProtKB">
        <authorList>
            <consortium name="RefSeq"/>
        </authorList>
    </citation>
    <scope>IDENTIFICATION</scope>
</reference>
<name>A0A6I9XCL0_9HYME</name>
<organism evidence="6 7">
    <name type="scientific">Pogonomyrmex barbatus</name>
    <name type="common">red harvester ant</name>
    <dbReference type="NCBI Taxonomy" id="144034"/>
    <lineage>
        <taxon>Eukaryota</taxon>
        <taxon>Metazoa</taxon>
        <taxon>Ecdysozoa</taxon>
        <taxon>Arthropoda</taxon>
        <taxon>Hexapoda</taxon>
        <taxon>Insecta</taxon>
        <taxon>Pterygota</taxon>
        <taxon>Neoptera</taxon>
        <taxon>Endopterygota</taxon>
        <taxon>Hymenoptera</taxon>
        <taxon>Apocrita</taxon>
        <taxon>Aculeata</taxon>
        <taxon>Formicoidea</taxon>
        <taxon>Formicidae</taxon>
        <taxon>Myrmicinae</taxon>
        <taxon>Pogonomyrmex</taxon>
    </lineage>
</organism>
<dbReference type="GO" id="GO:0006508">
    <property type="term" value="P:proteolysis"/>
    <property type="evidence" value="ECO:0007669"/>
    <property type="project" value="UniProtKB-KW"/>
</dbReference>
<keyword evidence="2" id="KW-0645">Protease</keyword>
<dbReference type="PANTHER" id="PTHR46468:SF1">
    <property type="entry name" value="SENTRIN-SPECIFIC PROTEASE 8"/>
    <property type="match status" value="1"/>
</dbReference>
<proteinExistence type="inferred from homology"/>
<dbReference type="RefSeq" id="XP_011642679.1">
    <property type="nucleotide sequence ID" value="XM_011644377.2"/>
</dbReference>
<dbReference type="GO" id="GO:0000338">
    <property type="term" value="P:protein deneddylation"/>
    <property type="evidence" value="ECO:0007669"/>
    <property type="project" value="TreeGrafter"/>
</dbReference>
<dbReference type="PANTHER" id="PTHR46468">
    <property type="entry name" value="SENTRIN-SPECIFIC PROTEASE 8"/>
    <property type="match status" value="1"/>
</dbReference>
<evidence type="ECO:0000256" key="4">
    <source>
        <dbReference type="ARBA" id="ARBA00022807"/>
    </source>
</evidence>
<protein>
    <submittedName>
        <fullName evidence="7">Sentrin-specific protease 8-like isoform X1</fullName>
    </submittedName>
</protein>
<dbReference type="Proteomes" id="UP000504615">
    <property type="component" value="Unplaced"/>
</dbReference>
<keyword evidence="4" id="KW-0788">Thiol protease</keyword>
<evidence type="ECO:0000256" key="2">
    <source>
        <dbReference type="ARBA" id="ARBA00022670"/>
    </source>
</evidence>
<evidence type="ECO:0000313" key="7">
    <source>
        <dbReference type="RefSeq" id="XP_011642679.1"/>
    </source>
</evidence>
<dbReference type="InterPro" id="IPR038765">
    <property type="entry name" value="Papain-like_cys_pep_sf"/>
</dbReference>
<dbReference type="AlphaFoldDB" id="A0A6I9XCL0"/>
<evidence type="ECO:0000259" key="5">
    <source>
        <dbReference type="PROSITE" id="PS50600"/>
    </source>
</evidence>
<comment type="similarity">
    <text evidence="1">Belongs to the peptidase C48 family.</text>
</comment>
<dbReference type="Gene3D" id="3.40.395.10">
    <property type="entry name" value="Adenoviral Proteinase, Chain A"/>
    <property type="match status" value="1"/>
</dbReference>
<dbReference type="OrthoDB" id="5065855at2759"/>
<dbReference type="SUPFAM" id="SSF54001">
    <property type="entry name" value="Cysteine proteinases"/>
    <property type="match status" value="1"/>
</dbReference>